<feature type="transmembrane region" description="Helical" evidence="3">
    <location>
        <begin position="20"/>
        <end position="41"/>
    </location>
</feature>
<name>A0A1I2CQS3_9BACI</name>
<protein>
    <submittedName>
        <fullName evidence="4">Type IV pilus assembly protein PilA</fullName>
    </submittedName>
</protein>
<dbReference type="Pfam" id="PF07963">
    <property type="entry name" value="N_methyl"/>
    <property type="match status" value="1"/>
</dbReference>
<reference evidence="4 5" key="1">
    <citation type="submission" date="2016-10" db="EMBL/GenBank/DDBJ databases">
        <authorList>
            <person name="de Groot N.N."/>
        </authorList>
    </citation>
    <scope>NUCLEOTIDE SEQUENCE [LARGE SCALE GENOMIC DNA]</scope>
    <source>
        <strain evidence="4 5">DSM 23995</strain>
    </source>
</reference>
<dbReference type="PROSITE" id="PS00409">
    <property type="entry name" value="PROKAR_NTER_METHYL"/>
    <property type="match status" value="1"/>
</dbReference>
<dbReference type="Proteomes" id="UP000199516">
    <property type="component" value="Unassembled WGS sequence"/>
</dbReference>
<keyword evidence="3" id="KW-1133">Transmembrane helix</keyword>
<dbReference type="InterPro" id="IPR045584">
    <property type="entry name" value="Pilin-like"/>
</dbReference>
<dbReference type="Gene3D" id="3.30.700.10">
    <property type="entry name" value="Glycoprotein, Type 4 Pilin"/>
    <property type="match status" value="1"/>
</dbReference>
<organism evidence="4 5">
    <name type="scientific">Alteribacillus iranensis</name>
    <dbReference type="NCBI Taxonomy" id="930128"/>
    <lineage>
        <taxon>Bacteria</taxon>
        <taxon>Bacillati</taxon>
        <taxon>Bacillota</taxon>
        <taxon>Bacilli</taxon>
        <taxon>Bacillales</taxon>
        <taxon>Bacillaceae</taxon>
        <taxon>Alteribacillus</taxon>
    </lineage>
</organism>
<dbReference type="STRING" id="930128.SAMN05192532_103142"/>
<proteinExistence type="predicted"/>
<dbReference type="RefSeq" id="WP_091660238.1">
    <property type="nucleotide sequence ID" value="NZ_FONT01000003.1"/>
</dbReference>
<dbReference type="GO" id="GO:0030420">
    <property type="term" value="P:establishment of competence for transformation"/>
    <property type="evidence" value="ECO:0007669"/>
    <property type="project" value="UniProtKB-KW"/>
</dbReference>
<dbReference type="OrthoDB" id="2454081at2"/>
<evidence type="ECO:0000256" key="3">
    <source>
        <dbReference type="SAM" id="Phobius"/>
    </source>
</evidence>
<accession>A0A1I2CQS3</accession>
<dbReference type="AlphaFoldDB" id="A0A1I2CQS3"/>
<sequence length="159" mass="17100">MKKLLSFVKNQRGLTLVELLAVVVILGIIAAIAVPSIGGIINNSKKDAHIANAEQMVNAVRMAQVSDLKDSTKTDYTLDELITEGYIENISSPGNDNEYGLNNSIVTVDRTTPSNLKYTITLIAQGGHRYIDGETIEALRGNEDGSGGNRERDLVDLGG</sequence>
<evidence type="ECO:0000313" key="4">
    <source>
        <dbReference type="EMBL" id="SFE70522.1"/>
    </source>
</evidence>
<dbReference type="EMBL" id="FONT01000003">
    <property type="protein sequence ID" value="SFE70522.1"/>
    <property type="molecule type" value="Genomic_DNA"/>
</dbReference>
<keyword evidence="3" id="KW-0812">Transmembrane</keyword>
<dbReference type="SUPFAM" id="SSF54523">
    <property type="entry name" value="Pili subunits"/>
    <property type="match status" value="1"/>
</dbReference>
<evidence type="ECO:0000313" key="5">
    <source>
        <dbReference type="Proteomes" id="UP000199516"/>
    </source>
</evidence>
<keyword evidence="3" id="KW-0472">Membrane</keyword>
<comment type="subcellular location">
    <subcellularLocation>
        <location evidence="1">Cell surface</location>
    </subcellularLocation>
</comment>
<gene>
    <name evidence="4" type="ORF">SAMN05192532_103142</name>
</gene>
<keyword evidence="5" id="KW-1185">Reference proteome</keyword>
<dbReference type="InterPro" id="IPR012902">
    <property type="entry name" value="N_methyl_site"/>
</dbReference>
<keyword evidence="2" id="KW-0178">Competence</keyword>
<dbReference type="NCBIfam" id="TIGR02532">
    <property type="entry name" value="IV_pilin_GFxxxE"/>
    <property type="match status" value="1"/>
</dbReference>
<evidence type="ECO:0000256" key="2">
    <source>
        <dbReference type="ARBA" id="ARBA00023287"/>
    </source>
</evidence>
<dbReference type="GO" id="GO:0009986">
    <property type="term" value="C:cell surface"/>
    <property type="evidence" value="ECO:0007669"/>
    <property type="project" value="UniProtKB-SubCell"/>
</dbReference>
<evidence type="ECO:0000256" key="1">
    <source>
        <dbReference type="ARBA" id="ARBA00004241"/>
    </source>
</evidence>